<dbReference type="SMART" id="SM00240">
    <property type="entry name" value="FHA"/>
    <property type="match status" value="1"/>
</dbReference>
<evidence type="ECO:0000313" key="4">
    <source>
        <dbReference type="Proteomes" id="UP001597497"/>
    </source>
</evidence>
<feature type="compositionally biased region" description="Polar residues" evidence="1">
    <location>
        <begin position="396"/>
        <end position="406"/>
    </location>
</feature>
<dbReference type="InterPro" id="IPR000253">
    <property type="entry name" value="FHA_dom"/>
</dbReference>
<name>A0ABW5RDM2_9BACL</name>
<reference evidence="4" key="1">
    <citation type="journal article" date="2019" name="Int. J. Syst. Evol. Microbiol.">
        <title>The Global Catalogue of Microorganisms (GCM) 10K type strain sequencing project: providing services to taxonomists for standard genome sequencing and annotation.</title>
        <authorList>
            <consortium name="The Broad Institute Genomics Platform"/>
            <consortium name="The Broad Institute Genome Sequencing Center for Infectious Disease"/>
            <person name="Wu L."/>
            <person name="Ma J."/>
        </authorList>
    </citation>
    <scope>NUCLEOTIDE SEQUENCE [LARGE SCALE GENOMIC DNA]</scope>
    <source>
        <strain evidence="4">KCTC 33676</strain>
    </source>
</reference>
<evidence type="ECO:0000256" key="1">
    <source>
        <dbReference type="SAM" id="MobiDB-lite"/>
    </source>
</evidence>
<dbReference type="EMBL" id="JBHUMM010000043">
    <property type="protein sequence ID" value="MFD2673057.1"/>
    <property type="molecule type" value="Genomic_DNA"/>
</dbReference>
<evidence type="ECO:0000313" key="3">
    <source>
        <dbReference type="EMBL" id="MFD2673057.1"/>
    </source>
</evidence>
<comment type="caution">
    <text evidence="3">The sequence shown here is derived from an EMBL/GenBank/DDBJ whole genome shotgun (WGS) entry which is preliminary data.</text>
</comment>
<dbReference type="Pfam" id="PF19909">
    <property type="entry name" value="DUF6382"/>
    <property type="match status" value="1"/>
</dbReference>
<dbReference type="SUPFAM" id="SSF49879">
    <property type="entry name" value="SMAD/FHA domain"/>
    <property type="match status" value="1"/>
</dbReference>
<dbReference type="PROSITE" id="PS50006">
    <property type="entry name" value="FHA_DOMAIN"/>
    <property type="match status" value="1"/>
</dbReference>
<evidence type="ECO:0000259" key="2">
    <source>
        <dbReference type="PROSITE" id="PS50006"/>
    </source>
</evidence>
<dbReference type="PANTHER" id="PTHR23308">
    <property type="entry name" value="NUCLEAR INHIBITOR OF PROTEIN PHOSPHATASE-1"/>
    <property type="match status" value="1"/>
</dbReference>
<dbReference type="CDD" id="cd00060">
    <property type="entry name" value="FHA"/>
    <property type="match status" value="1"/>
</dbReference>
<dbReference type="InterPro" id="IPR008984">
    <property type="entry name" value="SMAD_FHA_dom_sf"/>
</dbReference>
<dbReference type="InterPro" id="IPR045962">
    <property type="entry name" value="DUF6382"/>
</dbReference>
<dbReference type="Gene3D" id="2.60.200.20">
    <property type="match status" value="1"/>
</dbReference>
<proteinExistence type="predicted"/>
<feature type="compositionally biased region" description="Basic and acidic residues" evidence="1">
    <location>
        <begin position="407"/>
        <end position="419"/>
    </location>
</feature>
<feature type="compositionally biased region" description="Low complexity" evidence="1">
    <location>
        <begin position="295"/>
        <end position="313"/>
    </location>
</feature>
<feature type="region of interest" description="Disordered" evidence="1">
    <location>
        <begin position="396"/>
        <end position="427"/>
    </location>
</feature>
<feature type="domain" description="FHA" evidence="2">
    <location>
        <begin position="488"/>
        <end position="538"/>
    </location>
</feature>
<dbReference type="InterPro" id="IPR050923">
    <property type="entry name" value="Cell_Proc_Reg/RNA_Proc"/>
</dbReference>
<keyword evidence="4" id="KW-1185">Reference proteome</keyword>
<feature type="region of interest" description="Disordered" evidence="1">
    <location>
        <begin position="193"/>
        <end position="214"/>
    </location>
</feature>
<dbReference type="Pfam" id="PF00498">
    <property type="entry name" value="FHA"/>
    <property type="match status" value="1"/>
</dbReference>
<gene>
    <name evidence="3" type="ORF">ACFSUC_15915</name>
</gene>
<dbReference type="Proteomes" id="UP001597497">
    <property type="component" value="Unassembled WGS sequence"/>
</dbReference>
<accession>A0ABW5RDM2</accession>
<organism evidence="3 4">
    <name type="scientific">Marinicrinis sediminis</name>
    <dbReference type="NCBI Taxonomy" id="1652465"/>
    <lineage>
        <taxon>Bacteria</taxon>
        <taxon>Bacillati</taxon>
        <taxon>Bacillota</taxon>
        <taxon>Bacilli</taxon>
        <taxon>Bacillales</taxon>
        <taxon>Paenibacillaceae</taxon>
    </lineage>
</organism>
<dbReference type="RefSeq" id="WP_379930613.1">
    <property type="nucleotide sequence ID" value="NZ_JBHUMM010000043.1"/>
</dbReference>
<feature type="region of interest" description="Disordered" evidence="1">
    <location>
        <begin position="226"/>
        <end position="313"/>
    </location>
</feature>
<protein>
    <submittedName>
        <fullName evidence="3">DUF6382 domain-containing protein</fullName>
    </submittedName>
</protein>
<sequence>MNLQPFITEFDTRNGHCLIVKRMPAIQKEELQSVQSSMLMKGNVKGYLPLYVEEKDLALSLCYGFTGKKLLSQQLRSTELSMDDCYRLLLSVVDLLRTGSSYFLQPERTVLHPDYLFCDVHMQQLYGLYIPIENWEMSTSWLQGFKELLMHLLPHVKELDGAGIQRIMSLIQAEPTVDHLYVGLQQLRSGVAPHLSDVSPPRSHQAGYDKLDQSDDANRIASHQSAHRIENPFSQSGKGDTPSGLNPGERESMSVRQVEAAASEFGNRAVQTAPVEQPKSASEPISPSRPKVHVSNSKGKASSGGSTNSTSNSSYRTKLLLCIVLVVLIWSNMFMQPSEGMLYLCLGLTSWIAALAYWAWIKSSQTESTAPGEENEETAYDPLSWEELFGQEEIVASQTDRSVSQTQHKEPIGADDRPVRTSPSPVSSIEPYYEQLQDQTVVLPREPDKTVLLSAQTHGAAIIQQERYVLQASEDGRTTEISLPSFPFVIGRDESKVQYAVLSPGVSKLHCELLQEQGKVMLKDLGSSNGTFLNEQAMVPYKSYEMKDGDQIVLCNRRFVFQRLIS</sequence>